<dbReference type="GO" id="GO:0110001">
    <property type="term" value="C:toxin-antitoxin complex"/>
    <property type="evidence" value="ECO:0007669"/>
    <property type="project" value="InterPro"/>
</dbReference>
<dbReference type="SUPFAM" id="SSF81593">
    <property type="entry name" value="Nucleotidyltransferase substrate binding subunit/domain"/>
    <property type="match status" value="1"/>
</dbReference>
<dbReference type="PANTHER" id="PTHR33397">
    <property type="entry name" value="UPF0331 PROTEIN YUTE"/>
    <property type="match status" value="1"/>
</dbReference>
<accession>A0A1M6HFT2</accession>
<dbReference type="EMBL" id="FQZM01000023">
    <property type="protein sequence ID" value="SHJ21071.1"/>
    <property type="molecule type" value="Genomic_DNA"/>
</dbReference>
<dbReference type="Pfam" id="PF01934">
    <property type="entry name" value="HepT-like"/>
    <property type="match status" value="1"/>
</dbReference>
<dbReference type="RefSeq" id="WP_072869313.1">
    <property type="nucleotide sequence ID" value="NZ_FQZM01000023.1"/>
</dbReference>
<evidence type="ECO:0000256" key="4">
    <source>
        <dbReference type="ARBA" id="ARBA00024207"/>
    </source>
</evidence>
<evidence type="ECO:0000313" key="6">
    <source>
        <dbReference type="Proteomes" id="UP000184529"/>
    </source>
</evidence>
<dbReference type="OrthoDB" id="9796612at2"/>
<dbReference type="InterPro" id="IPR037038">
    <property type="entry name" value="HepT-like_sf"/>
</dbReference>
<dbReference type="Gene3D" id="1.20.120.580">
    <property type="entry name" value="bsu32300-like"/>
    <property type="match status" value="1"/>
</dbReference>
<evidence type="ECO:0000256" key="2">
    <source>
        <dbReference type="ARBA" id="ARBA00022722"/>
    </source>
</evidence>
<gene>
    <name evidence="5" type="ORF">SAMN02745219_02004</name>
</gene>
<keyword evidence="6" id="KW-1185">Reference proteome</keyword>
<evidence type="ECO:0000256" key="1">
    <source>
        <dbReference type="ARBA" id="ARBA00022649"/>
    </source>
</evidence>
<dbReference type="GO" id="GO:0016787">
    <property type="term" value="F:hydrolase activity"/>
    <property type="evidence" value="ECO:0007669"/>
    <property type="project" value="UniProtKB-KW"/>
</dbReference>
<protein>
    <submittedName>
        <fullName evidence="5">Uncharacterized conserved protein YutE, UPF0331/DUF86 family</fullName>
    </submittedName>
</protein>
<dbReference type="InterPro" id="IPR052379">
    <property type="entry name" value="Type_VII_TA_RNase"/>
</dbReference>
<organism evidence="5 6">
    <name type="scientific">Desulfofundulus thermosubterraneus DSM 16057</name>
    <dbReference type="NCBI Taxonomy" id="1121432"/>
    <lineage>
        <taxon>Bacteria</taxon>
        <taxon>Bacillati</taxon>
        <taxon>Bacillota</taxon>
        <taxon>Clostridia</taxon>
        <taxon>Eubacteriales</taxon>
        <taxon>Peptococcaceae</taxon>
        <taxon>Desulfofundulus</taxon>
    </lineage>
</organism>
<dbReference type="Proteomes" id="UP000184529">
    <property type="component" value="Unassembled WGS sequence"/>
</dbReference>
<keyword evidence="3" id="KW-0378">Hydrolase</keyword>
<name>A0A1M6HFT2_9FIRM</name>
<keyword evidence="2" id="KW-0540">Nuclease</keyword>
<dbReference type="AlphaFoldDB" id="A0A1M6HFT2"/>
<reference evidence="6" key="1">
    <citation type="submission" date="2016-11" db="EMBL/GenBank/DDBJ databases">
        <authorList>
            <person name="Varghese N."/>
            <person name="Submissions S."/>
        </authorList>
    </citation>
    <scope>NUCLEOTIDE SEQUENCE [LARGE SCALE GENOMIC DNA]</scope>
    <source>
        <strain evidence="6">DSM 16057</strain>
    </source>
</reference>
<keyword evidence="1" id="KW-1277">Toxin-antitoxin system</keyword>
<sequence length="168" mass="19165">MGGKKLYINHDLIREKITDIEKALALLDQIALTPEQDFLEDQILISGAKYQFVLSIEAAQNICNHLAARVAREAPDSYADCFRILGKSRIISQELAQKMVSMAKFRNLLVHQYGKVDDSIVYRIMKNDTGDLIRYIQEIKLFLRTVSEKERKDGKGKTTDDGCREKEG</sequence>
<dbReference type="InterPro" id="IPR008201">
    <property type="entry name" value="HepT-like"/>
</dbReference>
<comment type="similarity">
    <text evidence="4">Belongs to the HepT RNase toxin family.</text>
</comment>
<dbReference type="NCBIfam" id="NF047751">
    <property type="entry name" value="HepT_toxin"/>
    <property type="match status" value="1"/>
</dbReference>
<proteinExistence type="inferred from homology"/>
<dbReference type="GO" id="GO:0004540">
    <property type="term" value="F:RNA nuclease activity"/>
    <property type="evidence" value="ECO:0007669"/>
    <property type="project" value="InterPro"/>
</dbReference>
<dbReference type="STRING" id="1121432.SAMN02745219_02004"/>
<dbReference type="PANTHER" id="PTHR33397:SF5">
    <property type="entry name" value="RNASE YUTE-RELATED"/>
    <property type="match status" value="1"/>
</dbReference>
<evidence type="ECO:0000313" key="5">
    <source>
        <dbReference type="EMBL" id="SHJ21071.1"/>
    </source>
</evidence>
<evidence type="ECO:0000256" key="3">
    <source>
        <dbReference type="ARBA" id="ARBA00022801"/>
    </source>
</evidence>